<sequence length="103" mass="11341">MVTGSGFAVIRMIKPFDKGTKSTQADKLRREKIPMPMPIVLSPGAMQLTGLTGLVWAITKGRREREADGGTGVSTACETKATYQQMLPPYKKMRLPFQTHACQ</sequence>
<accession>Q6IJN4</accession>
<organism evidence="1">
    <name type="scientific">Drosophila melanogaster</name>
    <name type="common">Fruit fly</name>
    <dbReference type="NCBI Taxonomy" id="7227"/>
    <lineage>
        <taxon>Eukaryota</taxon>
        <taxon>Metazoa</taxon>
        <taxon>Ecdysozoa</taxon>
        <taxon>Arthropoda</taxon>
        <taxon>Hexapoda</taxon>
        <taxon>Insecta</taxon>
        <taxon>Pterygota</taxon>
        <taxon>Neoptera</taxon>
        <taxon>Endopterygota</taxon>
        <taxon>Diptera</taxon>
        <taxon>Brachycera</taxon>
        <taxon>Muscomorpha</taxon>
        <taxon>Ephydroidea</taxon>
        <taxon>Drosophilidae</taxon>
        <taxon>Drosophila</taxon>
        <taxon>Sophophora</taxon>
    </lineage>
</organism>
<proteinExistence type="predicted"/>
<reference evidence="1" key="1">
    <citation type="journal article" date="2003" name="Genome Biol.">
        <title>An integrated gene annotation and transcriptional profiling approach towards the full gene content of the Drosophila genome.</title>
        <authorList>
            <person name="Hild M."/>
            <person name="Beckmann B."/>
            <person name="Haas S.A."/>
            <person name="Koch B."/>
            <person name="Solovyev V."/>
            <person name="Busold C."/>
            <person name="Fellenberg K."/>
            <person name="Boutros M."/>
            <person name="Vingron M."/>
            <person name="Sauer F."/>
            <person name="Hoheisel J.D."/>
            <person name="Paro R."/>
        </authorList>
    </citation>
    <scope>NUCLEOTIDE SEQUENCE</scope>
</reference>
<name>Q6IJN4_DROME</name>
<protein>
    <submittedName>
        <fullName evidence="1">HDC14580</fullName>
    </submittedName>
</protein>
<dbReference type="EMBL" id="BK002682">
    <property type="protein sequence ID" value="DAA04188.1"/>
    <property type="molecule type" value="Genomic_DNA"/>
</dbReference>
<dbReference type="AlphaFoldDB" id="Q6IJN4"/>
<gene>
    <name evidence="1" type="ORF">HDC14580</name>
</gene>
<evidence type="ECO:0000313" key="1">
    <source>
        <dbReference type="EMBL" id="DAA04188.1"/>
    </source>
</evidence>